<feature type="transmembrane region" description="Helical" evidence="6">
    <location>
        <begin position="20"/>
        <end position="37"/>
    </location>
</feature>
<keyword evidence="1" id="KW-0808">Transferase</keyword>
<keyword evidence="3" id="KW-0418">Kinase</keyword>
<evidence type="ECO:0000256" key="3">
    <source>
        <dbReference type="ARBA" id="ARBA00022777"/>
    </source>
</evidence>
<dbReference type="PROSITE" id="PS00108">
    <property type="entry name" value="PROTEIN_KINASE_ST"/>
    <property type="match status" value="1"/>
</dbReference>
<accession>A0A0K1ETY6</accession>
<keyword evidence="9" id="KW-1185">Reference proteome</keyword>
<evidence type="ECO:0000256" key="2">
    <source>
        <dbReference type="ARBA" id="ARBA00022741"/>
    </source>
</evidence>
<dbReference type="AlphaFoldDB" id="A0A0K1ETY6"/>
<name>A0A0K1ETY6_CHOCO</name>
<evidence type="ECO:0000256" key="6">
    <source>
        <dbReference type="SAM" id="Phobius"/>
    </source>
</evidence>
<dbReference type="RefSeq" id="WP_050435492.1">
    <property type="nucleotide sequence ID" value="NZ_CP012159.1"/>
</dbReference>
<dbReference type="SMART" id="SM00220">
    <property type="entry name" value="S_TKc"/>
    <property type="match status" value="1"/>
</dbReference>
<keyword evidence="6" id="KW-0472">Membrane</keyword>
<evidence type="ECO:0000313" key="9">
    <source>
        <dbReference type="Proteomes" id="UP000067626"/>
    </source>
</evidence>
<evidence type="ECO:0000256" key="1">
    <source>
        <dbReference type="ARBA" id="ARBA00022679"/>
    </source>
</evidence>
<organism evidence="8 9">
    <name type="scientific">Chondromyces crocatus</name>
    <dbReference type="NCBI Taxonomy" id="52"/>
    <lineage>
        <taxon>Bacteria</taxon>
        <taxon>Pseudomonadati</taxon>
        <taxon>Myxococcota</taxon>
        <taxon>Polyangia</taxon>
        <taxon>Polyangiales</taxon>
        <taxon>Polyangiaceae</taxon>
        <taxon>Chondromyces</taxon>
    </lineage>
</organism>
<feature type="domain" description="Protein kinase" evidence="7">
    <location>
        <begin position="98"/>
        <end position="365"/>
    </location>
</feature>
<evidence type="ECO:0000256" key="4">
    <source>
        <dbReference type="ARBA" id="ARBA00022840"/>
    </source>
</evidence>
<dbReference type="InterPro" id="IPR008271">
    <property type="entry name" value="Ser/Thr_kinase_AS"/>
</dbReference>
<feature type="transmembrane region" description="Helical" evidence="6">
    <location>
        <begin position="49"/>
        <end position="76"/>
    </location>
</feature>
<keyword evidence="6" id="KW-0812">Transmembrane</keyword>
<dbReference type="EMBL" id="CP012159">
    <property type="protein sequence ID" value="AKT44102.1"/>
    <property type="molecule type" value="Genomic_DNA"/>
</dbReference>
<evidence type="ECO:0000259" key="7">
    <source>
        <dbReference type="PROSITE" id="PS50011"/>
    </source>
</evidence>
<keyword evidence="2 5" id="KW-0547">Nucleotide-binding</keyword>
<dbReference type="Gene3D" id="3.30.200.20">
    <property type="entry name" value="Phosphorylase Kinase, domain 1"/>
    <property type="match status" value="1"/>
</dbReference>
<dbReference type="PANTHER" id="PTHR43289:SF6">
    <property type="entry name" value="SERINE_THREONINE-PROTEIN KINASE NEKL-3"/>
    <property type="match status" value="1"/>
</dbReference>
<dbReference type="CDD" id="cd14014">
    <property type="entry name" value="STKc_PknB_like"/>
    <property type="match status" value="1"/>
</dbReference>
<dbReference type="Proteomes" id="UP000067626">
    <property type="component" value="Chromosome"/>
</dbReference>
<proteinExistence type="predicted"/>
<reference evidence="8 9" key="1">
    <citation type="submission" date="2015-07" db="EMBL/GenBank/DDBJ databases">
        <title>Genome analysis of myxobacterium Chondromyces crocatus Cm c5 reveals a high potential for natural compound synthesis and the genetic basis for the loss of fruiting body formation.</title>
        <authorList>
            <person name="Zaburannyi N."/>
            <person name="Bunk B."/>
            <person name="Maier J."/>
            <person name="Overmann J."/>
            <person name="Mueller R."/>
        </authorList>
    </citation>
    <scope>NUCLEOTIDE SEQUENCE [LARGE SCALE GENOMIC DNA]</scope>
    <source>
        <strain evidence="8 9">Cm c5</strain>
    </source>
</reference>
<dbReference type="SUPFAM" id="SSF56112">
    <property type="entry name" value="Protein kinase-like (PK-like)"/>
    <property type="match status" value="1"/>
</dbReference>
<sequence>MSRPARKPRGGRAPRCKDDLRFYLVVLAAALAVLHAADLGVGVLFDGQAVRAVLLSSAAVQRSIFVVALATGLLLTSERLRGRRARRAPKGVRRVGAWEVGERLGEGGMGEVYEARHCTLPRTAALKVIKEAHLDAAGLSRFQREAEILSELSHPNTVTLYDQGRAEDGTWYYAMERVEGMDLEALMRREGTLPAGRVLYLLRQIAASLAEAHRKGILHRDIKPSNVMVCCREGAPDFVKVLDFGLARRFGTEGVRGERTSLIAGTPQLMAPEAVYDSGALGPATDIYGVGALGYFLLTGSFPFDGDSWAKIASAHLLSPPLPPSLRTANEVPRALEDVLMRCLAKLPGERPADGQALLEALEALEGCAEIARWSETEARQWWRELAARGEARRAVAPREEAAGGEETVVASGRGGLMTTLDGPVVAGLVSPSVLATSPTWPAEKVREVEVVGDAEACRGAGGVAVGEEDGVVSLAFRLTRRKMPRRLAVG</sequence>
<protein>
    <recommendedName>
        <fullName evidence="7">Protein kinase domain-containing protein</fullName>
    </recommendedName>
</protein>
<dbReference type="OrthoDB" id="9801841at2"/>
<dbReference type="GO" id="GO:0005524">
    <property type="term" value="F:ATP binding"/>
    <property type="evidence" value="ECO:0007669"/>
    <property type="project" value="UniProtKB-UniRule"/>
</dbReference>
<dbReference type="PROSITE" id="PS50011">
    <property type="entry name" value="PROTEIN_KINASE_DOM"/>
    <property type="match status" value="1"/>
</dbReference>
<feature type="binding site" evidence="5">
    <location>
        <position position="127"/>
    </location>
    <ligand>
        <name>ATP</name>
        <dbReference type="ChEBI" id="CHEBI:30616"/>
    </ligand>
</feature>
<keyword evidence="4 5" id="KW-0067">ATP-binding</keyword>
<dbReference type="InterPro" id="IPR011009">
    <property type="entry name" value="Kinase-like_dom_sf"/>
</dbReference>
<dbReference type="InterPro" id="IPR000719">
    <property type="entry name" value="Prot_kinase_dom"/>
</dbReference>
<dbReference type="InterPro" id="IPR017441">
    <property type="entry name" value="Protein_kinase_ATP_BS"/>
</dbReference>
<dbReference type="PANTHER" id="PTHR43289">
    <property type="entry name" value="MITOGEN-ACTIVATED PROTEIN KINASE KINASE KINASE 20-RELATED"/>
    <property type="match status" value="1"/>
</dbReference>
<dbReference type="Pfam" id="PF00069">
    <property type="entry name" value="Pkinase"/>
    <property type="match status" value="1"/>
</dbReference>
<evidence type="ECO:0000256" key="5">
    <source>
        <dbReference type="PROSITE-ProRule" id="PRU10141"/>
    </source>
</evidence>
<keyword evidence="6" id="KW-1133">Transmembrane helix</keyword>
<evidence type="ECO:0000313" key="8">
    <source>
        <dbReference type="EMBL" id="AKT44102.1"/>
    </source>
</evidence>
<dbReference type="Gene3D" id="1.10.510.10">
    <property type="entry name" value="Transferase(Phosphotransferase) domain 1"/>
    <property type="match status" value="1"/>
</dbReference>
<dbReference type="PROSITE" id="PS00107">
    <property type="entry name" value="PROTEIN_KINASE_ATP"/>
    <property type="match status" value="1"/>
</dbReference>
<dbReference type="KEGG" id="ccro:CMC5_083420"/>
<dbReference type="GO" id="GO:0004674">
    <property type="term" value="F:protein serine/threonine kinase activity"/>
    <property type="evidence" value="ECO:0007669"/>
    <property type="project" value="TreeGrafter"/>
</dbReference>
<gene>
    <name evidence="8" type="ORF">CMC5_083420</name>
</gene>